<keyword evidence="3" id="KW-1185">Reference proteome</keyword>
<evidence type="ECO:0000256" key="1">
    <source>
        <dbReference type="SAM" id="MobiDB-lite"/>
    </source>
</evidence>
<dbReference type="AlphaFoldDB" id="A0AAV7WZS1"/>
<feature type="compositionally biased region" description="Low complexity" evidence="1">
    <location>
        <begin position="13"/>
        <end position="25"/>
    </location>
</feature>
<organism evidence="2 3">
    <name type="scientific">Pleurodeles waltl</name>
    <name type="common">Iberian ribbed newt</name>
    <dbReference type="NCBI Taxonomy" id="8319"/>
    <lineage>
        <taxon>Eukaryota</taxon>
        <taxon>Metazoa</taxon>
        <taxon>Chordata</taxon>
        <taxon>Craniata</taxon>
        <taxon>Vertebrata</taxon>
        <taxon>Euteleostomi</taxon>
        <taxon>Amphibia</taxon>
        <taxon>Batrachia</taxon>
        <taxon>Caudata</taxon>
        <taxon>Salamandroidea</taxon>
        <taxon>Salamandridae</taxon>
        <taxon>Pleurodelinae</taxon>
        <taxon>Pleurodeles</taxon>
    </lineage>
</organism>
<evidence type="ECO:0000313" key="3">
    <source>
        <dbReference type="Proteomes" id="UP001066276"/>
    </source>
</evidence>
<dbReference type="EMBL" id="JANPWB010000001">
    <property type="protein sequence ID" value="KAJ1218563.1"/>
    <property type="molecule type" value="Genomic_DNA"/>
</dbReference>
<name>A0AAV7WZS1_PLEWA</name>
<proteinExistence type="predicted"/>
<comment type="caution">
    <text evidence="2">The sequence shown here is derived from an EMBL/GenBank/DDBJ whole genome shotgun (WGS) entry which is preliminary data.</text>
</comment>
<feature type="compositionally biased region" description="Low complexity" evidence="1">
    <location>
        <begin position="62"/>
        <end position="79"/>
    </location>
</feature>
<feature type="compositionally biased region" description="Polar residues" evidence="1">
    <location>
        <begin position="26"/>
        <end position="40"/>
    </location>
</feature>
<protein>
    <submittedName>
        <fullName evidence="2">Uncharacterized protein</fullName>
    </submittedName>
</protein>
<evidence type="ECO:0000313" key="2">
    <source>
        <dbReference type="EMBL" id="KAJ1218563.1"/>
    </source>
</evidence>
<reference evidence="2" key="1">
    <citation type="journal article" date="2022" name="bioRxiv">
        <title>Sequencing and chromosome-scale assembly of the giantPleurodeles waltlgenome.</title>
        <authorList>
            <person name="Brown T."/>
            <person name="Elewa A."/>
            <person name="Iarovenko S."/>
            <person name="Subramanian E."/>
            <person name="Araus A.J."/>
            <person name="Petzold A."/>
            <person name="Susuki M."/>
            <person name="Suzuki K.-i.T."/>
            <person name="Hayashi T."/>
            <person name="Toyoda A."/>
            <person name="Oliveira C."/>
            <person name="Osipova E."/>
            <person name="Leigh N.D."/>
            <person name="Simon A."/>
            <person name="Yun M.H."/>
        </authorList>
    </citation>
    <scope>NUCLEOTIDE SEQUENCE</scope>
    <source>
        <strain evidence="2">20211129_DDA</strain>
        <tissue evidence="2">Liver</tissue>
    </source>
</reference>
<sequence length="174" mass="17945">MAQISSVAQVVARPPLLSRRGPRSLFATSWSTSLECNPQGGTAPPPRHAGGSTRSPPGPKGSQALAQAAREQRAPRQSSLCARYARSQQPRQYRPLPTTGSSHLAARTSAGPPSPPLGEAPSPRAWVSIAGVALAATVRSRLHDTPGGSTRGSPSLPSPTQAAEEQSTPPLNPG</sequence>
<feature type="compositionally biased region" description="Polar residues" evidence="1">
    <location>
        <begin position="147"/>
        <end position="174"/>
    </location>
</feature>
<gene>
    <name evidence="2" type="ORF">NDU88_006141</name>
</gene>
<accession>A0AAV7WZS1</accession>
<feature type="region of interest" description="Disordered" evidence="1">
    <location>
        <begin position="138"/>
        <end position="174"/>
    </location>
</feature>
<dbReference type="Proteomes" id="UP001066276">
    <property type="component" value="Chromosome 1_1"/>
</dbReference>
<feature type="region of interest" description="Disordered" evidence="1">
    <location>
        <begin position="1"/>
        <end position="123"/>
    </location>
</feature>